<feature type="transmembrane region" description="Helical" evidence="8">
    <location>
        <begin position="114"/>
        <end position="135"/>
    </location>
</feature>
<protein>
    <submittedName>
        <fullName evidence="10">Trimeric intracellular cation channel family protein</fullName>
    </submittedName>
</protein>
<evidence type="ECO:0000313" key="10">
    <source>
        <dbReference type="EMBL" id="MCZ9288888.1"/>
    </source>
</evidence>
<dbReference type="PANTHER" id="PTHR30506:SF3">
    <property type="entry name" value="UPF0126 INNER MEMBRANE PROTEIN YADS-RELATED"/>
    <property type="match status" value="1"/>
</dbReference>
<feature type="transmembrane region" description="Helical" evidence="8">
    <location>
        <begin position="147"/>
        <end position="165"/>
    </location>
</feature>
<keyword evidence="3" id="KW-1003">Cell membrane</keyword>
<dbReference type="InterPro" id="IPR005115">
    <property type="entry name" value="Gly_transporter"/>
</dbReference>
<feature type="transmembrane region" description="Helical" evidence="8">
    <location>
        <begin position="62"/>
        <end position="80"/>
    </location>
</feature>
<comment type="caution">
    <text evidence="10">The sequence shown here is derived from an EMBL/GenBank/DDBJ whole genome shotgun (WGS) entry which is preliminary data.</text>
</comment>
<name>A0A9X3RFK0_9CORY</name>
<dbReference type="GO" id="GO:0005886">
    <property type="term" value="C:plasma membrane"/>
    <property type="evidence" value="ECO:0007669"/>
    <property type="project" value="UniProtKB-SubCell"/>
</dbReference>
<organism evidence="10 11">
    <name type="scientific">Corynebacterium evansiae</name>
    <dbReference type="NCBI Taxonomy" id="2913499"/>
    <lineage>
        <taxon>Bacteria</taxon>
        <taxon>Bacillati</taxon>
        <taxon>Actinomycetota</taxon>
        <taxon>Actinomycetes</taxon>
        <taxon>Mycobacteriales</taxon>
        <taxon>Corynebacteriaceae</taxon>
        <taxon>Corynebacterium</taxon>
    </lineage>
</organism>
<dbReference type="AlphaFoldDB" id="A0A9X3RFK0"/>
<evidence type="ECO:0000256" key="8">
    <source>
        <dbReference type="SAM" id="Phobius"/>
    </source>
</evidence>
<evidence type="ECO:0000313" key="11">
    <source>
        <dbReference type="Proteomes" id="UP001146469"/>
    </source>
</evidence>
<evidence type="ECO:0000256" key="7">
    <source>
        <dbReference type="SAM" id="MobiDB-lite"/>
    </source>
</evidence>
<dbReference type="EMBL" id="JAKMUT010000001">
    <property type="protein sequence ID" value="MCZ9288888.1"/>
    <property type="molecule type" value="Genomic_DNA"/>
</dbReference>
<evidence type="ECO:0000256" key="5">
    <source>
        <dbReference type="ARBA" id="ARBA00022989"/>
    </source>
</evidence>
<evidence type="ECO:0000256" key="1">
    <source>
        <dbReference type="ARBA" id="ARBA00004651"/>
    </source>
</evidence>
<evidence type="ECO:0000256" key="6">
    <source>
        <dbReference type="ARBA" id="ARBA00023136"/>
    </source>
</evidence>
<dbReference type="Proteomes" id="UP001146469">
    <property type="component" value="Unassembled WGS sequence"/>
</dbReference>
<dbReference type="Pfam" id="PF03458">
    <property type="entry name" value="Gly_transporter"/>
    <property type="match status" value="2"/>
</dbReference>
<dbReference type="RefSeq" id="WP_269944015.1">
    <property type="nucleotide sequence ID" value="NZ_JAKMUT010000001.1"/>
</dbReference>
<feature type="compositionally biased region" description="Basic and acidic residues" evidence="7">
    <location>
        <begin position="259"/>
        <end position="288"/>
    </location>
</feature>
<feature type="transmembrane region" description="Helical" evidence="8">
    <location>
        <begin position="171"/>
        <end position="194"/>
    </location>
</feature>
<evidence type="ECO:0000259" key="9">
    <source>
        <dbReference type="Pfam" id="PF03458"/>
    </source>
</evidence>
<dbReference type="SUPFAM" id="SSF103473">
    <property type="entry name" value="MFS general substrate transporter"/>
    <property type="match status" value="1"/>
</dbReference>
<keyword evidence="6 8" id="KW-0472">Membrane</keyword>
<gene>
    <name evidence="10" type="ORF">L8V00_01490</name>
</gene>
<evidence type="ECO:0000256" key="2">
    <source>
        <dbReference type="ARBA" id="ARBA00008193"/>
    </source>
</evidence>
<feature type="transmembrane region" description="Helical" evidence="8">
    <location>
        <begin position="87"/>
        <end position="108"/>
    </location>
</feature>
<keyword evidence="4 8" id="KW-0812">Transmembrane</keyword>
<dbReference type="PANTHER" id="PTHR30506">
    <property type="entry name" value="INNER MEMBRANE PROTEIN"/>
    <property type="match status" value="1"/>
</dbReference>
<sequence>MLTVLYVLGLTAESMTAALAAGRQRMDMFGVMLIASVTAFGGGTVRDLLFGHYPLRWVDEPIFLAIVLGAALVTVLASFLMDYFRTIFLVLDAVGLSTFALLGAQVALELGYHPLIVVVSSVVTGVFGGVLRDVLCDRVPLVFSEELYASIAILVAVMYMGMLHFNLDETIGTQLVIVICLIFAFGLRLLAIFYRISLPVFEYQEREYVRDPAGRLTMWALNKAGVQRREMRRRSVGAPKAPRTPKDKSGQKKRKRKNRFELVDRGEYEYGDERASQNPPEEPRNSDE</sequence>
<feature type="region of interest" description="Disordered" evidence="7">
    <location>
        <begin position="229"/>
        <end position="288"/>
    </location>
</feature>
<reference evidence="10" key="1">
    <citation type="submission" date="2022-02" db="EMBL/GenBank/DDBJ databases">
        <title>Corynebacterium sp. from urogenital microbiome.</title>
        <authorList>
            <person name="Cappelli E.A."/>
            <person name="Ribeiro T.G."/>
            <person name="Peixe L."/>
        </authorList>
    </citation>
    <scope>NUCLEOTIDE SEQUENCE</scope>
    <source>
        <strain evidence="10">C8Ua_174</strain>
    </source>
</reference>
<evidence type="ECO:0000256" key="3">
    <source>
        <dbReference type="ARBA" id="ARBA00022475"/>
    </source>
</evidence>
<feature type="domain" description="Glycine transporter" evidence="9">
    <location>
        <begin position="90"/>
        <end position="162"/>
    </location>
</feature>
<comment type="subcellular location">
    <subcellularLocation>
        <location evidence="1">Cell membrane</location>
        <topology evidence="1">Multi-pass membrane protein</topology>
    </subcellularLocation>
</comment>
<dbReference type="InterPro" id="IPR036259">
    <property type="entry name" value="MFS_trans_sf"/>
</dbReference>
<keyword evidence="11" id="KW-1185">Reference proteome</keyword>
<accession>A0A9X3RFK0</accession>
<evidence type="ECO:0000256" key="4">
    <source>
        <dbReference type="ARBA" id="ARBA00022692"/>
    </source>
</evidence>
<proteinExistence type="inferred from homology"/>
<feature type="domain" description="Glycine transporter" evidence="9">
    <location>
        <begin position="4"/>
        <end position="77"/>
    </location>
</feature>
<comment type="similarity">
    <text evidence="2">Belongs to the UPF0126 family.</text>
</comment>
<keyword evidence="5 8" id="KW-1133">Transmembrane helix</keyword>